<dbReference type="SUPFAM" id="SSF56747">
    <property type="entry name" value="Prim-pol domain"/>
    <property type="match status" value="1"/>
</dbReference>
<evidence type="ECO:0000256" key="2">
    <source>
        <dbReference type="ARBA" id="ARBA00022478"/>
    </source>
</evidence>
<keyword evidence="6 10" id="KW-0235">DNA replication</keyword>
<keyword evidence="2 10" id="KW-0240">DNA-directed RNA polymerase</keyword>
<comment type="caution">
    <text evidence="11">The sequence shown here is derived from an EMBL/GenBank/DDBJ whole genome shotgun (WGS) entry which is preliminary data.</text>
</comment>
<dbReference type="EMBL" id="CAMKVN010000013">
    <property type="protein sequence ID" value="CAI2161796.1"/>
    <property type="molecule type" value="Genomic_DNA"/>
</dbReference>
<dbReference type="FunFam" id="3.90.920.10:FF:000003">
    <property type="entry name" value="DNA primase"/>
    <property type="match status" value="1"/>
</dbReference>
<reference evidence="11" key="1">
    <citation type="submission" date="2022-08" db="EMBL/GenBank/DDBJ databases">
        <authorList>
            <person name="Kallberg Y."/>
            <person name="Tangrot J."/>
            <person name="Rosling A."/>
        </authorList>
    </citation>
    <scope>NUCLEOTIDE SEQUENCE</scope>
    <source>
        <strain evidence="11">Wild A</strain>
    </source>
</reference>
<evidence type="ECO:0000256" key="4">
    <source>
        <dbReference type="ARBA" id="ARBA00022679"/>
    </source>
</evidence>
<proteinExistence type="inferred from homology"/>
<evidence type="ECO:0000256" key="6">
    <source>
        <dbReference type="ARBA" id="ARBA00022705"/>
    </source>
</evidence>
<evidence type="ECO:0000256" key="10">
    <source>
        <dbReference type="RuleBase" id="RU003514"/>
    </source>
</evidence>
<keyword evidence="7" id="KW-0479">Metal-binding</keyword>
<evidence type="ECO:0000313" key="11">
    <source>
        <dbReference type="EMBL" id="CAI2161796.1"/>
    </source>
</evidence>
<keyword evidence="5" id="KW-0548">Nucleotidyltransferase</keyword>
<dbReference type="Pfam" id="PF01896">
    <property type="entry name" value="DNA_primase_S"/>
    <property type="match status" value="1"/>
</dbReference>
<keyword evidence="4 10" id="KW-0808">Transferase</keyword>
<dbReference type="GO" id="GO:0003899">
    <property type="term" value="F:DNA-directed RNA polymerase activity"/>
    <property type="evidence" value="ECO:0007669"/>
    <property type="project" value="InterPro"/>
</dbReference>
<dbReference type="CDD" id="cd04860">
    <property type="entry name" value="AE_Prim_S"/>
    <property type="match status" value="1"/>
</dbReference>
<evidence type="ECO:0000256" key="1">
    <source>
        <dbReference type="ARBA" id="ARBA00009762"/>
    </source>
</evidence>
<dbReference type="PANTHER" id="PTHR10536">
    <property type="entry name" value="DNA PRIMASE SMALL SUBUNIT"/>
    <property type="match status" value="1"/>
</dbReference>
<dbReference type="GO" id="GO:0046872">
    <property type="term" value="F:metal ion binding"/>
    <property type="evidence" value="ECO:0007669"/>
    <property type="project" value="UniProtKB-KW"/>
</dbReference>
<protein>
    <recommendedName>
        <fullName evidence="10">DNA primase</fullName>
        <ecNumber evidence="10">2.7.7.-</ecNumber>
    </recommendedName>
</protein>
<comment type="similarity">
    <text evidence="1 10">Belongs to the eukaryotic-type primase small subunit family.</text>
</comment>
<dbReference type="GO" id="GO:0005658">
    <property type="term" value="C:alpha DNA polymerase:primase complex"/>
    <property type="evidence" value="ECO:0007669"/>
    <property type="project" value="UniProtKB-ARBA"/>
</dbReference>
<name>A0A9W4SAK7_9GLOM</name>
<keyword evidence="3 10" id="KW-0639">Primosome</keyword>
<evidence type="ECO:0000256" key="3">
    <source>
        <dbReference type="ARBA" id="ARBA00022515"/>
    </source>
</evidence>
<organism evidence="11 12">
    <name type="scientific">Funneliformis geosporum</name>
    <dbReference type="NCBI Taxonomy" id="1117311"/>
    <lineage>
        <taxon>Eukaryota</taxon>
        <taxon>Fungi</taxon>
        <taxon>Fungi incertae sedis</taxon>
        <taxon>Mucoromycota</taxon>
        <taxon>Glomeromycotina</taxon>
        <taxon>Glomeromycetes</taxon>
        <taxon>Glomerales</taxon>
        <taxon>Glomeraceae</taxon>
        <taxon>Funneliformis</taxon>
    </lineage>
</organism>
<dbReference type="GO" id="GO:0006269">
    <property type="term" value="P:DNA replication, synthesis of primer"/>
    <property type="evidence" value="ECO:0007669"/>
    <property type="project" value="UniProtKB-KW"/>
</dbReference>
<evidence type="ECO:0000256" key="7">
    <source>
        <dbReference type="ARBA" id="ARBA00022723"/>
    </source>
</evidence>
<dbReference type="InterPro" id="IPR014052">
    <property type="entry name" value="DNA_primase_ssu_euk/arc"/>
</dbReference>
<evidence type="ECO:0000256" key="5">
    <source>
        <dbReference type="ARBA" id="ARBA00022695"/>
    </source>
</evidence>
<dbReference type="AlphaFoldDB" id="A0A9W4SAK7"/>
<dbReference type="Gene3D" id="3.90.920.10">
    <property type="entry name" value="DNA primase, PRIM domain"/>
    <property type="match status" value="1"/>
</dbReference>
<keyword evidence="9" id="KW-0804">Transcription</keyword>
<dbReference type="NCBIfam" id="TIGR00335">
    <property type="entry name" value="primase_sml"/>
    <property type="match status" value="1"/>
</dbReference>
<sequence>MDIDEPQVIKPQRIENEGDSVELLRVFYQRLFPFKIYCYWLNYGIDIGKSFQNREFNFVNNNDAYIRYLSFDTIEDFKNEILRMYPKKIDIGAVFSAKPKEKKSLKLSALKPVEKELIFDIDMNDYDEFRTCCSGAIICEKCWQLITVAIKILDAALREDFGFKHLLWVYSGRRGVHCWVCDERARQLSDDERRSIASYLGVIKGGAQKNKKVYLPKLHQLHPSLSRAYNIIEEYFEQVILRDQEVLKDEQEWSKVLDCIPDVDVRKKLNDNWRDNPCRHSIQKWDDLIKELETQRKGDILKKEIMFQYLYPRLDEAVSTKMIHLLKSPFCVHPSTGQVCVPIIPEECENFNPMSVPTIYSLYNEIDEYNRNNVNKDRERNLHVYEKTSLRPYIKYFDSFVHNILNEIRAKNK</sequence>
<accession>A0A9W4SAK7</accession>
<dbReference type="InterPro" id="IPR002755">
    <property type="entry name" value="DNA_primase_S"/>
</dbReference>
<evidence type="ECO:0000313" key="12">
    <source>
        <dbReference type="Proteomes" id="UP001153678"/>
    </source>
</evidence>
<keyword evidence="12" id="KW-1185">Reference proteome</keyword>
<dbReference type="Proteomes" id="UP001153678">
    <property type="component" value="Unassembled WGS sequence"/>
</dbReference>
<feature type="non-terminal residue" evidence="11">
    <location>
        <position position="413"/>
    </location>
</feature>
<evidence type="ECO:0000256" key="9">
    <source>
        <dbReference type="ARBA" id="ARBA00023163"/>
    </source>
</evidence>
<gene>
    <name evidence="11" type="ORF">FWILDA_LOCUS235</name>
</gene>
<dbReference type="EC" id="2.7.7.-" evidence="10"/>
<keyword evidence="8" id="KW-0862">Zinc</keyword>
<dbReference type="OrthoDB" id="19606at2759"/>
<evidence type="ECO:0000256" key="8">
    <source>
        <dbReference type="ARBA" id="ARBA00022833"/>
    </source>
</evidence>